<feature type="compositionally biased region" description="Basic residues" evidence="1">
    <location>
        <begin position="139"/>
        <end position="148"/>
    </location>
</feature>
<protein>
    <submittedName>
        <fullName evidence="2">Uncharacterized protein</fullName>
    </submittedName>
</protein>
<feature type="region of interest" description="Disordered" evidence="1">
    <location>
        <begin position="134"/>
        <end position="197"/>
    </location>
</feature>
<proteinExistence type="predicted"/>
<evidence type="ECO:0000256" key="1">
    <source>
        <dbReference type="SAM" id="MobiDB-lite"/>
    </source>
</evidence>
<accession>A0ABD2X9E4</accession>
<keyword evidence="3" id="KW-1185">Reference proteome</keyword>
<evidence type="ECO:0000313" key="3">
    <source>
        <dbReference type="Proteomes" id="UP001627154"/>
    </source>
</evidence>
<name>A0ABD2X9E4_9HYME</name>
<comment type="caution">
    <text evidence="2">The sequence shown here is derived from an EMBL/GenBank/DDBJ whole genome shotgun (WGS) entry which is preliminary data.</text>
</comment>
<feature type="region of interest" description="Disordered" evidence="1">
    <location>
        <begin position="45"/>
        <end position="68"/>
    </location>
</feature>
<evidence type="ECO:0000313" key="2">
    <source>
        <dbReference type="EMBL" id="KAL3401972.1"/>
    </source>
</evidence>
<dbReference type="AlphaFoldDB" id="A0ABD2X9E4"/>
<reference evidence="2 3" key="1">
    <citation type="journal article" date="2024" name="bioRxiv">
        <title>A reference genome for Trichogramma kaykai: A tiny desert-dwelling parasitoid wasp with competing sex-ratio distorters.</title>
        <authorList>
            <person name="Culotta J."/>
            <person name="Lindsey A.R."/>
        </authorList>
    </citation>
    <scope>NUCLEOTIDE SEQUENCE [LARGE SCALE GENOMIC DNA]</scope>
    <source>
        <strain evidence="2 3">KSX58</strain>
    </source>
</reference>
<organism evidence="2 3">
    <name type="scientific">Trichogramma kaykai</name>
    <dbReference type="NCBI Taxonomy" id="54128"/>
    <lineage>
        <taxon>Eukaryota</taxon>
        <taxon>Metazoa</taxon>
        <taxon>Ecdysozoa</taxon>
        <taxon>Arthropoda</taxon>
        <taxon>Hexapoda</taxon>
        <taxon>Insecta</taxon>
        <taxon>Pterygota</taxon>
        <taxon>Neoptera</taxon>
        <taxon>Endopterygota</taxon>
        <taxon>Hymenoptera</taxon>
        <taxon>Apocrita</taxon>
        <taxon>Proctotrupomorpha</taxon>
        <taxon>Chalcidoidea</taxon>
        <taxon>Trichogrammatidae</taxon>
        <taxon>Trichogramma</taxon>
    </lineage>
</organism>
<gene>
    <name evidence="2" type="ORF">TKK_004982</name>
</gene>
<dbReference type="Proteomes" id="UP001627154">
    <property type="component" value="Unassembled WGS sequence"/>
</dbReference>
<dbReference type="EMBL" id="JBJJXI010000041">
    <property type="protein sequence ID" value="KAL3401972.1"/>
    <property type="molecule type" value="Genomic_DNA"/>
</dbReference>
<sequence length="272" mass="30359">MLYSCARWKVESSGLFNCGFRTVYCSQQQLHTIARSIIAPLHCRSSSSSSRRSRKSSRAPKSERAFESTRQCVVVSLRENAATPPPPTTTTNRDGNGLAKRFFRKKRIVILCFAARICPLAQGSLRRWYIKKPPSARKSSVRHKRVNRTNHPLIFKQPTNLNPSHHHDETSARRSLHRRGPGRLPGPGSRPDRLLGATGLLGTSDLHQVRPVGLLGASGLRRPGAHHQGRAPGLLGATGLRLAGRLQDLLRWTHRQDFPVRRPSNLSVLFFG</sequence>